<dbReference type="SUPFAM" id="SSF47240">
    <property type="entry name" value="Ferritin-like"/>
    <property type="match status" value="1"/>
</dbReference>
<dbReference type="InterPro" id="IPR012348">
    <property type="entry name" value="RNR-like"/>
</dbReference>
<dbReference type="GO" id="GO:0016491">
    <property type="term" value="F:oxidoreductase activity"/>
    <property type="evidence" value="ECO:0007669"/>
    <property type="project" value="InterPro"/>
</dbReference>
<comment type="caution">
    <text evidence="1">The sequence shown here is derived from an EMBL/GenBank/DDBJ whole genome shotgun (WGS) entry which is preliminary data.</text>
</comment>
<dbReference type="InterPro" id="IPR009078">
    <property type="entry name" value="Ferritin-like_SF"/>
</dbReference>
<organism evidence="1 2">
    <name type="scientific">Phragmitibacter flavus</name>
    <dbReference type="NCBI Taxonomy" id="2576071"/>
    <lineage>
        <taxon>Bacteria</taxon>
        <taxon>Pseudomonadati</taxon>
        <taxon>Verrucomicrobiota</taxon>
        <taxon>Verrucomicrobiia</taxon>
        <taxon>Verrucomicrobiales</taxon>
        <taxon>Verrucomicrobiaceae</taxon>
        <taxon>Phragmitibacter</taxon>
    </lineage>
</organism>
<dbReference type="AlphaFoldDB" id="A0A5R8KJ32"/>
<keyword evidence="2" id="KW-1185">Reference proteome</keyword>
<dbReference type="Gene3D" id="1.10.620.20">
    <property type="entry name" value="Ribonucleotide Reductase, subunit A"/>
    <property type="match status" value="1"/>
</dbReference>
<protein>
    <recommendedName>
        <fullName evidence="3">Ferritin-like domain-containing protein</fullName>
    </recommendedName>
</protein>
<evidence type="ECO:0008006" key="3">
    <source>
        <dbReference type="Google" id="ProtNLM"/>
    </source>
</evidence>
<gene>
    <name evidence="1" type="ORF">FEM03_02530</name>
</gene>
<name>A0A5R8KJ32_9BACT</name>
<sequence>MNIKQWTKHFERNRLNRVEPNWQAPITIGGRALDKLKRSLQQFQLGDGGGPAYLIAWNRDGILACDLGMKTLVDLWFAEEKEHSRLLGDALKRFDVEEIHTHWSFELFCGLRKYLGVQFELSALLLTEIVSHVYYKMLRKHCEDEAVRGMCQLIIRDETGHIAFHRARLAHEATTNGRQPGYFWEGLFRMRGLMAGTVLWINHRSALIALGATDAEFYRAIWRDMDLFIKGLHDDAAKVPKPQRKLPAHRQMVAQPRH</sequence>
<evidence type="ECO:0000313" key="2">
    <source>
        <dbReference type="Proteomes" id="UP000306196"/>
    </source>
</evidence>
<dbReference type="EMBL" id="VAUV01000002">
    <property type="protein sequence ID" value="TLD72251.1"/>
    <property type="molecule type" value="Genomic_DNA"/>
</dbReference>
<reference evidence="1 2" key="1">
    <citation type="submission" date="2019-05" db="EMBL/GenBank/DDBJ databases">
        <title>Verrucobacter flavum gen. nov., sp. nov. a new member of the family Verrucomicrobiaceae.</title>
        <authorList>
            <person name="Szuroczki S."/>
            <person name="Abbaszade G."/>
            <person name="Szabo A."/>
            <person name="Felfoldi T."/>
            <person name="Schumann P."/>
            <person name="Boka K."/>
            <person name="Keki Z."/>
            <person name="Toumi M."/>
            <person name="Toth E."/>
        </authorList>
    </citation>
    <scope>NUCLEOTIDE SEQUENCE [LARGE SCALE GENOMIC DNA]</scope>
    <source>
        <strain evidence="1 2">MG-N-17</strain>
    </source>
</reference>
<proteinExistence type="predicted"/>
<evidence type="ECO:0000313" key="1">
    <source>
        <dbReference type="EMBL" id="TLD72251.1"/>
    </source>
</evidence>
<dbReference type="Proteomes" id="UP000306196">
    <property type="component" value="Unassembled WGS sequence"/>
</dbReference>
<accession>A0A5R8KJ32</accession>